<sequence>MNLPRGSRTVRDTDPRNDWSNSDYLLALAVDNLSYLRYEQAGGKGRKPDAVKRPEPKTEVHKKHLNVSEKRIEELLFNSR</sequence>
<gene>
    <name evidence="2" type="ordered locus">Apar_0587</name>
</gene>
<name>C8WA79_LANP1</name>
<dbReference type="RefSeq" id="WP_012808674.1">
    <property type="nucleotide sequence ID" value="NC_013203.1"/>
</dbReference>
<organism evidence="2 3">
    <name type="scientific">Lancefieldella parvula (strain ATCC 33793 / DSM 20469 / CCUG 32760 / JCM 10300 / KCTC 3663 / VPI 0546 / 1246)</name>
    <name type="common">Atopobium parvulum</name>
    <dbReference type="NCBI Taxonomy" id="521095"/>
    <lineage>
        <taxon>Bacteria</taxon>
        <taxon>Bacillati</taxon>
        <taxon>Actinomycetota</taxon>
        <taxon>Coriobacteriia</taxon>
        <taxon>Coriobacteriales</taxon>
        <taxon>Atopobiaceae</taxon>
        <taxon>Lancefieldella</taxon>
    </lineage>
</organism>
<reference evidence="2 3" key="1">
    <citation type="journal article" date="2009" name="Stand. Genomic Sci.">
        <title>Complete genome sequence of Atopobium parvulum type strain (IPP 1246).</title>
        <authorList>
            <person name="Copeland A."/>
            <person name="Sikorski J."/>
            <person name="Lapidus A."/>
            <person name="Nolan M."/>
            <person name="Del Rio T.G."/>
            <person name="Lucas S."/>
            <person name="Chen F."/>
            <person name="Tice H."/>
            <person name="Pitluck S."/>
            <person name="Cheng J.F."/>
            <person name="Pukall R."/>
            <person name="Chertkov O."/>
            <person name="Brettin T."/>
            <person name="Han C."/>
            <person name="Detter J.C."/>
            <person name="Kuske C."/>
            <person name="Bruce D."/>
            <person name="Goodwin L."/>
            <person name="Ivanova N."/>
            <person name="Mavromatis K."/>
            <person name="Mikhailova N."/>
            <person name="Chen A."/>
            <person name="Palaniappan K."/>
            <person name="Chain P."/>
            <person name="Rohde M."/>
            <person name="Goker M."/>
            <person name="Bristow J."/>
            <person name="Eisen J.A."/>
            <person name="Markowitz V."/>
            <person name="Hugenholtz P."/>
            <person name="Kyrpides N.C."/>
            <person name="Klenk H.P."/>
            <person name="Detter J.C."/>
        </authorList>
    </citation>
    <scope>NUCLEOTIDE SEQUENCE [LARGE SCALE GENOMIC DNA]</scope>
    <source>
        <strain evidence="3">ATCC 33793 / DSM 20469 / CCUG 32760 / JCM 10300 / KCTC 3663 / VPI 0546 / 1246</strain>
    </source>
</reference>
<evidence type="ECO:0000313" key="3">
    <source>
        <dbReference type="Proteomes" id="UP000000960"/>
    </source>
</evidence>
<evidence type="ECO:0000256" key="1">
    <source>
        <dbReference type="SAM" id="MobiDB-lite"/>
    </source>
</evidence>
<dbReference type="STRING" id="521095.Apar_0587"/>
<proteinExistence type="predicted"/>
<keyword evidence="3" id="KW-1185">Reference proteome</keyword>
<feature type="compositionally biased region" description="Basic and acidic residues" evidence="1">
    <location>
        <begin position="46"/>
        <end position="59"/>
    </location>
</feature>
<evidence type="ECO:0000313" key="2">
    <source>
        <dbReference type="EMBL" id="ACV51017.1"/>
    </source>
</evidence>
<feature type="region of interest" description="Disordered" evidence="1">
    <location>
        <begin position="40"/>
        <end position="62"/>
    </location>
</feature>
<protein>
    <submittedName>
        <fullName evidence="2">Uncharacterized protein</fullName>
    </submittedName>
</protein>
<accession>C8WA79</accession>
<dbReference type="Proteomes" id="UP000000960">
    <property type="component" value="Chromosome"/>
</dbReference>
<dbReference type="AlphaFoldDB" id="C8WA79"/>
<dbReference type="GeneID" id="84806112"/>
<feature type="region of interest" description="Disordered" evidence="1">
    <location>
        <begin position="1"/>
        <end position="20"/>
    </location>
</feature>
<dbReference type="HOGENOM" id="CLU_2582109_0_0_11"/>
<dbReference type="KEGG" id="apv:Apar_0587"/>
<dbReference type="EMBL" id="CP001721">
    <property type="protein sequence ID" value="ACV51017.1"/>
    <property type="molecule type" value="Genomic_DNA"/>
</dbReference>